<evidence type="ECO:0000256" key="7">
    <source>
        <dbReference type="SAM" id="SignalP"/>
    </source>
</evidence>
<evidence type="ECO:0000313" key="8">
    <source>
        <dbReference type="EMBL" id="GFH44864.1"/>
    </source>
</evidence>
<evidence type="ECO:0000256" key="2">
    <source>
        <dbReference type="ARBA" id="ARBA00010199"/>
    </source>
</evidence>
<evidence type="ECO:0000256" key="1">
    <source>
        <dbReference type="ARBA" id="ARBA00004141"/>
    </source>
</evidence>
<accession>A0AAD3CH96</accession>
<dbReference type="AlphaFoldDB" id="A0AAD3CH96"/>
<feature type="transmembrane region" description="Helical" evidence="6">
    <location>
        <begin position="256"/>
        <end position="274"/>
    </location>
</feature>
<evidence type="ECO:0000256" key="6">
    <source>
        <dbReference type="SAM" id="Phobius"/>
    </source>
</evidence>
<proteinExistence type="inferred from homology"/>
<evidence type="ECO:0000256" key="5">
    <source>
        <dbReference type="ARBA" id="ARBA00023136"/>
    </source>
</evidence>
<name>A0AAD3CH96_9STRA</name>
<dbReference type="InterPro" id="IPR002528">
    <property type="entry name" value="MATE_fam"/>
</dbReference>
<gene>
    <name evidence="8" type="ORF">CTEN210_01338</name>
</gene>
<feature type="transmembrane region" description="Helical" evidence="6">
    <location>
        <begin position="280"/>
        <end position="303"/>
    </location>
</feature>
<evidence type="ECO:0000256" key="4">
    <source>
        <dbReference type="ARBA" id="ARBA00022989"/>
    </source>
</evidence>
<keyword evidence="7" id="KW-0732">Signal</keyword>
<comment type="subcellular location">
    <subcellularLocation>
        <location evidence="1">Membrane</location>
        <topology evidence="1">Multi-pass membrane protein</topology>
    </subcellularLocation>
</comment>
<feature type="transmembrane region" description="Helical" evidence="6">
    <location>
        <begin position="436"/>
        <end position="458"/>
    </location>
</feature>
<dbReference type="GO" id="GO:0016020">
    <property type="term" value="C:membrane"/>
    <property type="evidence" value="ECO:0007669"/>
    <property type="project" value="UniProtKB-SubCell"/>
</dbReference>
<feature type="transmembrane region" description="Helical" evidence="6">
    <location>
        <begin position="178"/>
        <end position="199"/>
    </location>
</feature>
<feature type="signal peptide" evidence="7">
    <location>
        <begin position="1"/>
        <end position="22"/>
    </location>
</feature>
<evidence type="ECO:0000313" key="9">
    <source>
        <dbReference type="Proteomes" id="UP001054902"/>
    </source>
</evidence>
<organism evidence="8 9">
    <name type="scientific">Chaetoceros tenuissimus</name>
    <dbReference type="NCBI Taxonomy" id="426638"/>
    <lineage>
        <taxon>Eukaryota</taxon>
        <taxon>Sar</taxon>
        <taxon>Stramenopiles</taxon>
        <taxon>Ochrophyta</taxon>
        <taxon>Bacillariophyta</taxon>
        <taxon>Coscinodiscophyceae</taxon>
        <taxon>Chaetocerotophycidae</taxon>
        <taxon>Chaetocerotales</taxon>
        <taxon>Chaetocerotaceae</taxon>
        <taxon>Chaetoceros</taxon>
    </lineage>
</organism>
<sequence length="569" mass="61885">MHLFYFCMSVLLFLVQVDVCESFTNTINSRCVFAPSYLPGKNRHSHLFDTATSIPLEDFNNDESITVGNEEETSMEYNSISENEMEMNLELSEEVPSIRKILAFALPAIGVYLCSPLLSMIDTSSVGLFGGTLQQAALNPAVTISDYSARTLSFLYTGTTNMIASSKKSRSENEIKDAFMGSLRFSALLGAVLGLLLILTSQKMLVPLVGNANIEVEVLHSAYRYVAIRALGMPAAAMIGTSQSACLGLEDNKTPFCVIVIMAVINLVLDLAFVGRSHAWIGGTAGVAWATTIAQYSAVALFFRTFMGKSKRISNRNGLKTTTNGLLVGRMTLKNFFKLPSRKTVDEFKPYVIPVTTTQVGRCSIYIAQGHVVSSTLNACAMAAQQIITSIFYALIPIGDSCSLTAQSFLPPLVVQEPSKSRTVAVRKTMKNIFKVASGMGLILAMIAASIPLASIFLTTDPAVRATVSSVVPIMIALFSTHGIFCAAEGCLLGFKDLKFLGRIYGLFFAVIPVLMLQLKYAARVGKNVTLKSVWGVFLAYQSVRITSFLCRAFFLRRRLAKEQAKAVA</sequence>
<feature type="chain" id="PRO_5042111818" description="Multidrug and toxic compound extrusion protein" evidence="7">
    <location>
        <begin position="23"/>
        <end position="569"/>
    </location>
</feature>
<protein>
    <recommendedName>
        <fullName evidence="10">Multidrug and toxic compound extrusion protein</fullName>
    </recommendedName>
</protein>
<keyword evidence="3 6" id="KW-0812">Transmembrane</keyword>
<comment type="similarity">
    <text evidence="2">Belongs to the multi antimicrobial extrusion (MATE) (TC 2.A.66.1) family.</text>
</comment>
<dbReference type="InterPro" id="IPR044644">
    <property type="entry name" value="DinF-like"/>
</dbReference>
<dbReference type="Proteomes" id="UP001054902">
    <property type="component" value="Unassembled WGS sequence"/>
</dbReference>
<evidence type="ECO:0008006" key="10">
    <source>
        <dbReference type="Google" id="ProtNLM"/>
    </source>
</evidence>
<dbReference type="EMBL" id="BLLK01000020">
    <property type="protein sequence ID" value="GFH44864.1"/>
    <property type="molecule type" value="Genomic_DNA"/>
</dbReference>
<keyword evidence="4 6" id="KW-1133">Transmembrane helix</keyword>
<dbReference type="PANTHER" id="PTHR42893:SF9">
    <property type="entry name" value="PROTEIN DETOXIFICATION 46, CHLOROPLASTIC"/>
    <property type="match status" value="1"/>
</dbReference>
<reference evidence="8 9" key="1">
    <citation type="journal article" date="2021" name="Sci. Rep.">
        <title>The genome of the diatom Chaetoceros tenuissimus carries an ancient integrated fragment of an extant virus.</title>
        <authorList>
            <person name="Hongo Y."/>
            <person name="Kimura K."/>
            <person name="Takaki Y."/>
            <person name="Yoshida Y."/>
            <person name="Baba S."/>
            <person name="Kobayashi G."/>
            <person name="Nagasaki K."/>
            <person name="Hano T."/>
            <person name="Tomaru Y."/>
        </authorList>
    </citation>
    <scope>NUCLEOTIDE SEQUENCE [LARGE SCALE GENOMIC DNA]</scope>
    <source>
        <strain evidence="8 9">NIES-3715</strain>
    </source>
</reference>
<keyword evidence="9" id="KW-1185">Reference proteome</keyword>
<comment type="caution">
    <text evidence="8">The sequence shown here is derived from an EMBL/GenBank/DDBJ whole genome shotgun (WGS) entry which is preliminary data.</text>
</comment>
<evidence type="ECO:0000256" key="3">
    <source>
        <dbReference type="ARBA" id="ARBA00022692"/>
    </source>
</evidence>
<dbReference type="Pfam" id="PF01554">
    <property type="entry name" value="MatE"/>
    <property type="match status" value="1"/>
</dbReference>
<keyword evidence="5 6" id="KW-0472">Membrane</keyword>
<dbReference type="GO" id="GO:0015297">
    <property type="term" value="F:antiporter activity"/>
    <property type="evidence" value="ECO:0007669"/>
    <property type="project" value="InterPro"/>
</dbReference>
<feature type="transmembrane region" description="Helical" evidence="6">
    <location>
        <begin position="470"/>
        <end position="492"/>
    </location>
</feature>
<dbReference type="PANTHER" id="PTHR42893">
    <property type="entry name" value="PROTEIN DETOXIFICATION 44, CHLOROPLASTIC-RELATED"/>
    <property type="match status" value="1"/>
</dbReference>
<feature type="transmembrane region" description="Helical" evidence="6">
    <location>
        <begin position="535"/>
        <end position="556"/>
    </location>
</feature>
<dbReference type="GO" id="GO:0042910">
    <property type="term" value="F:xenobiotic transmembrane transporter activity"/>
    <property type="evidence" value="ECO:0007669"/>
    <property type="project" value="InterPro"/>
</dbReference>
<feature type="transmembrane region" description="Helical" evidence="6">
    <location>
        <begin position="504"/>
        <end position="523"/>
    </location>
</feature>